<evidence type="ECO:0000313" key="1">
    <source>
        <dbReference type="EMBL" id="KAF3096671.1"/>
    </source>
</evidence>
<evidence type="ECO:0000313" key="2">
    <source>
        <dbReference type="EMBL" id="KAF3122107.1"/>
    </source>
</evidence>
<dbReference type="EMBL" id="WIQW01000036">
    <property type="protein sequence ID" value="KAF3096671.1"/>
    <property type="molecule type" value="Genomic_DNA"/>
</dbReference>
<name>A0A7C8J5Z2_ORBOL</name>
<evidence type="ECO:0000313" key="4">
    <source>
        <dbReference type="Proteomes" id="UP000480548"/>
    </source>
</evidence>
<dbReference type="AlphaFoldDB" id="A0A7C8J5Z2"/>
<evidence type="ECO:0000313" key="3">
    <source>
        <dbReference type="Proteomes" id="UP000475325"/>
    </source>
</evidence>
<organism evidence="1 3">
    <name type="scientific">Orbilia oligospora</name>
    <name type="common">Nematode-trapping fungus</name>
    <name type="synonym">Arthrobotrys oligospora</name>
    <dbReference type="NCBI Taxonomy" id="2813651"/>
    <lineage>
        <taxon>Eukaryota</taxon>
        <taxon>Fungi</taxon>
        <taxon>Dikarya</taxon>
        <taxon>Ascomycota</taxon>
        <taxon>Pezizomycotina</taxon>
        <taxon>Orbiliomycetes</taxon>
        <taxon>Orbiliales</taxon>
        <taxon>Orbiliaceae</taxon>
        <taxon>Orbilia</taxon>
    </lineage>
</organism>
<protein>
    <submittedName>
        <fullName evidence="1">Uncharacterized protein</fullName>
    </submittedName>
</protein>
<accession>A0A7C8J5Z2</accession>
<dbReference type="Proteomes" id="UP000475325">
    <property type="component" value="Unassembled WGS sequence"/>
</dbReference>
<dbReference type="EMBL" id="WIQZ01000124">
    <property type="protein sequence ID" value="KAF3122107.1"/>
    <property type="molecule type" value="Genomic_DNA"/>
</dbReference>
<gene>
    <name evidence="1" type="ORF">TWF102_006519</name>
    <name evidence="2" type="ORF">TWF703_001489</name>
</gene>
<dbReference type="Proteomes" id="UP000480548">
    <property type="component" value="Unassembled WGS sequence"/>
</dbReference>
<sequence>MKTITHNPLTTSTCTALVNLRKSLQKRPRIQPNTAILIRPFDINLNIHLPTTTTASSSRTPRAHRPLLYSSRIGAVTNTITGTDRYWNCDDDEGGERGDCEDYG</sequence>
<proteinExistence type="predicted"/>
<comment type="caution">
    <text evidence="1">The sequence shown here is derived from an EMBL/GenBank/DDBJ whole genome shotgun (WGS) entry which is preliminary data.</text>
</comment>
<reference evidence="3 4" key="1">
    <citation type="submission" date="2019-06" db="EMBL/GenBank/DDBJ databases">
        <authorList>
            <person name="Palmer J.M."/>
        </authorList>
    </citation>
    <scope>NUCLEOTIDE SEQUENCE [LARGE SCALE GENOMIC DNA]</scope>
    <source>
        <strain evidence="1 3">TWF102</strain>
        <strain evidence="2 4">TWF703</strain>
    </source>
</reference>